<keyword evidence="2" id="KW-1185">Reference proteome</keyword>
<organism evidence="1 2">
    <name type="scientific">Catellatospora coxensis</name>
    <dbReference type="NCBI Taxonomy" id="310354"/>
    <lineage>
        <taxon>Bacteria</taxon>
        <taxon>Bacillati</taxon>
        <taxon>Actinomycetota</taxon>
        <taxon>Actinomycetes</taxon>
        <taxon>Micromonosporales</taxon>
        <taxon>Micromonosporaceae</taxon>
        <taxon>Catellatospora</taxon>
    </lineage>
</organism>
<accession>A0A8J3L2V3</accession>
<evidence type="ECO:0000313" key="1">
    <source>
        <dbReference type="EMBL" id="GIG11465.1"/>
    </source>
</evidence>
<dbReference type="EMBL" id="BONI01000139">
    <property type="protein sequence ID" value="GIG11465.1"/>
    <property type="molecule type" value="Genomic_DNA"/>
</dbReference>
<proteinExistence type="predicted"/>
<gene>
    <name evidence="1" type="ORF">Cco03nite_81650</name>
</gene>
<name>A0A8J3L2V3_9ACTN</name>
<evidence type="ECO:0000313" key="2">
    <source>
        <dbReference type="Proteomes" id="UP000630887"/>
    </source>
</evidence>
<dbReference type="AlphaFoldDB" id="A0A8J3L2V3"/>
<dbReference type="Proteomes" id="UP000630887">
    <property type="component" value="Unassembled WGS sequence"/>
</dbReference>
<reference evidence="1 2" key="1">
    <citation type="submission" date="2021-01" db="EMBL/GenBank/DDBJ databases">
        <title>Whole genome shotgun sequence of Catellatospora coxensis NBRC 107359.</title>
        <authorList>
            <person name="Komaki H."/>
            <person name="Tamura T."/>
        </authorList>
    </citation>
    <scope>NUCLEOTIDE SEQUENCE [LARGE SCALE GENOMIC DNA]</scope>
    <source>
        <strain evidence="1 2">NBRC 107359</strain>
    </source>
</reference>
<sequence>MLVLAIACNEDEERFGTTSLAYSIRRGGWDRATWACYACSTAKSLAGRASD</sequence>
<comment type="caution">
    <text evidence="1">The sequence shown here is derived from an EMBL/GenBank/DDBJ whole genome shotgun (WGS) entry which is preliminary data.</text>
</comment>
<protein>
    <submittedName>
        <fullName evidence="1">Uncharacterized protein</fullName>
    </submittedName>
</protein>